<dbReference type="Pfam" id="PF09138">
    <property type="entry name" value="Urm1"/>
    <property type="match status" value="1"/>
</dbReference>
<keyword evidence="8" id="KW-1185">Reference proteome</keyword>
<keyword evidence="3 5" id="KW-0819">tRNA processing</keyword>
<dbReference type="InterPro" id="IPR015221">
    <property type="entry name" value="Urm1"/>
</dbReference>
<comment type="caution">
    <text evidence="7">The sequence shown here is derived from an EMBL/GenBank/DDBJ whole genome shotgun (WGS) entry which is preliminary data.</text>
</comment>
<dbReference type="InterPro" id="IPR016155">
    <property type="entry name" value="Mopterin_synth/thiamin_S_b"/>
</dbReference>
<dbReference type="SUPFAM" id="SSF54285">
    <property type="entry name" value="MoaD/ThiS"/>
    <property type="match status" value="1"/>
</dbReference>
<dbReference type="HAMAP" id="MF_03048">
    <property type="entry name" value="Urm1"/>
    <property type="match status" value="1"/>
</dbReference>
<proteinExistence type="inferred from homology"/>
<evidence type="ECO:0000256" key="5">
    <source>
        <dbReference type="HAMAP-Rule" id="MF_03048"/>
    </source>
</evidence>
<evidence type="ECO:0000313" key="7">
    <source>
        <dbReference type="EMBL" id="KAA3672808.1"/>
    </source>
</evidence>
<dbReference type="AlphaFoldDB" id="A0A5J4NC37"/>
<evidence type="ECO:0000256" key="3">
    <source>
        <dbReference type="ARBA" id="ARBA00022694"/>
    </source>
</evidence>
<dbReference type="CDD" id="cd01764">
    <property type="entry name" value="Ubl_Urm1"/>
    <property type="match status" value="1"/>
</dbReference>
<dbReference type="EMBL" id="QNGE01004528">
    <property type="protein sequence ID" value="KAA3672808.1"/>
    <property type="molecule type" value="Genomic_DNA"/>
</dbReference>
<comment type="similarity">
    <text evidence="5 6">Belongs to the URM1 family.</text>
</comment>
<feature type="cross-link" description="Glycyl lysine isopeptide (Gly-Lys) (interchain with K-? in acceptor proteins)" evidence="5">
    <location>
        <position position="246"/>
    </location>
</feature>
<gene>
    <name evidence="7" type="ORF">DEA37_0003254</name>
</gene>
<dbReference type="Proteomes" id="UP000324629">
    <property type="component" value="Unassembled WGS sequence"/>
</dbReference>
<dbReference type="GO" id="GO:0005829">
    <property type="term" value="C:cytosol"/>
    <property type="evidence" value="ECO:0007669"/>
    <property type="project" value="UniProtKB-UniRule"/>
</dbReference>
<comment type="function">
    <text evidence="5">Acts as a sulfur carrier required for 2-thiolation of mcm(5)S(2)U at tRNA wobble positions of cytosolic tRNA(Lys), tRNA(Glu) and tRNA(Gln). Serves as sulfur donor in tRNA 2-thiolation reaction by being thiocarboxylated (-COSH) at its C-terminus by the MOCS3/UBA4 homolog. The sulfur is then transferred to tRNA to form 2-thiolation of mcm(5)S(2)U. Also acts as a ubiquitin-like protein (UBL) that is covalently conjugated via an isopeptide bond to lysine residues of target proteins. The thiocarboxylated form serves as substrate for conjugation and oxidative stress specifically induces the formation of UBL-protein conjugates.</text>
</comment>
<dbReference type="GO" id="GO:0002098">
    <property type="term" value="P:tRNA wobble uridine modification"/>
    <property type="evidence" value="ECO:0007669"/>
    <property type="project" value="UniProtKB-UniRule"/>
</dbReference>
<protein>
    <recommendedName>
        <fullName evidence="5">Ubiquitin-related modifier 1 homolog</fullName>
    </recommendedName>
</protein>
<dbReference type="InterPro" id="IPR012675">
    <property type="entry name" value="Beta-grasp_dom_sf"/>
</dbReference>
<comment type="pathway">
    <text evidence="5 6">tRNA modification; 5-methoxycarbonylmethyl-2-thiouridine-tRNA biosynthesis.</text>
</comment>
<dbReference type="GO" id="GO:0032447">
    <property type="term" value="P:protein urmylation"/>
    <property type="evidence" value="ECO:0007669"/>
    <property type="project" value="UniProtKB-UniRule"/>
</dbReference>
<dbReference type="PANTHER" id="PTHR14986">
    <property type="entry name" value="RURM1 PROTEIN"/>
    <property type="match status" value="1"/>
</dbReference>
<name>A0A5J4NC37_9TREM</name>
<keyword evidence="4 5" id="KW-0833">Ubl conjugation pathway</keyword>
<evidence type="ECO:0000313" key="8">
    <source>
        <dbReference type="Proteomes" id="UP000324629"/>
    </source>
</evidence>
<dbReference type="UniPathway" id="UPA00988"/>
<evidence type="ECO:0000256" key="2">
    <source>
        <dbReference type="ARBA" id="ARBA00022499"/>
    </source>
</evidence>
<sequence length="246" mass="27614">MQTMLNKVSDRAGLYGMHFTPSKCKVLLQDCGISTPTFSIAGNPLETVDSFTYLGSTISSACNIADEISARIAKARVAFAKLRHLWRRSGRRYERPVLPGGMKEFAIWEEETEQVLTSERMSKAESQDGIHPALLKVMTQLENKIGLYSFPMKIHLEFSGGSELLFGKVKEHEVDVPSNVVHLKDLLSWIRDNLLQERPELFLQGNRIRPGILVLINDTDYSLLGEDDYPLCESDRIAFVSSLHGG</sequence>
<accession>A0A5J4NC37</accession>
<evidence type="ECO:0000256" key="4">
    <source>
        <dbReference type="ARBA" id="ARBA00022786"/>
    </source>
</evidence>
<comment type="PTM">
    <text evidence="5">C-terminal thiocarboxylation occurs in 2 steps, it is first acyl-adenylated (-COAMP) via the hesA/moeB/thiF part of the MOCS3/UBA4 homolog, then thiocarboxylated (-COSH) via the rhodanese domain of the MOCS3/UBA4 homolog.</text>
</comment>
<feature type="modified residue" description="1-thioglycine" evidence="5">
    <location>
        <position position="246"/>
    </location>
</feature>
<evidence type="ECO:0000256" key="1">
    <source>
        <dbReference type="ARBA" id="ARBA00022490"/>
    </source>
</evidence>
<evidence type="ECO:0000256" key="6">
    <source>
        <dbReference type="RuleBase" id="RU361182"/>
    </source>
</evidence>
<reference evidence="7 8" key="1">
    <citation type="journal article" date="2019" name="Gigascience">
        <title>Whole-genome sequence of the oriental lung fluke Paragonimus westermani.</title>
        <authorList>
            <person name="Oey H."/>
            <person name="Zakrzewski M."/>
            <person name="Narain K."/>
            <person name="Devi K.R."/>
            <person name="Agatsuma T."/>
            <person name="Nawaratna S."/>
            <person name="Gobert G.N."/>
            <person name="Jones M.K."/>
            <person name="Ragan M.A."/>
            <person name="McManus D.P."/>
            <person name="Krause L."/>
        </authorList>
    </citation>
    <scope>NUCLEOTIDE SEQUENCE [LARGE SCALE GENOMIC DNA]</scope>
    <source>
        <strain evidence="7 8">IND2009</strain>
    </source>
</reference>
<keyword evidence="2 5" id="KW-1017">Isopeptide bond</keyword>
<organism evidence="7 8">
    <name type="scientific">Paragonimus westermani</name>
    <dbReference type="NCBI Taxonomy" id="34504"/>
    <lineage>
        <taxon>Eukaryota</taxon>
        <taxon>Metazoa</taxon>
        <taxon>Spiralia</taxon>
        <taxon>Lophotrochozoa</taxon>
        <taxon>Platyhelminthes</taxon>
        <taxon>Trematoda</taxon>
        <taxon>Digenea</taxon>
        <taxon>Plagiorchiida</taxon>
        <taxon>Troglotremata</taxon>
        <taxon>Troglotrematidae</taxon>
        <taxon>Paragonimus</taxon>
    </lineage>
</organism>
<dbReference type="GO" id="GO:0034227">
    <property type="term" value="P:tRNA thio-modification"/>
    <property type="evidence" value="ECO:0007669"/>
    <property type="project" value="UniProtKB-UniRule"/>
</dbReference>
<dbReference type="Gene3D" id="3.10.20.30">
    <property type="match status" value="1"/>
</dbReference>
<comment type="subcellular location">
    <subcellularLocation>
        <location evidence="5 6">Cytoplasm</location>
    </subcellularLocation>
</comment>
<keyword evidence="1 5" id="KW-0963">Cytoplasm</keyword>